<comment type="caution">
    <text evidence="1">The sequence shown here is derived from an EMBL/GenBank/DDBJ whole genome shotgun (WGS) entry which is preliminary data.</text>
</comment>
<reference evidence="1" key="1">
    <citation type="submission" date="2021-03" db="EMBL/GenBank/DDBJ databases">
        <authorList>
            <consortium name="DOE Joint Genome Institute"/>
            <person name="Ahrendt S."/>
            <person name="Looney B.P."/>
            <person name="Miyauchi S."/>
            <person name="Morin E."/>
            <person name="Drula E."/>
            <person name="Courty P.E."/>
            <person name="Chicoki N."/>
            <person name="Fauchery L."/>
            <person name="Kohler A."/>
            <person name="Kuo A."/>
            <person name="Labutti K."/>
            <person name="Pangilinan J."/>
            <person name="Lipzen A."/>
            <person name="Riley R."/>
            <person name="Andreopoulos W."/>
            <person name="He G."/>
            <person name="Johnson J."/>
            <person name="Barry K.W."/>
            <person name="Grigoriev I.V."/>
            <person name="Nagy L."/>
            <person name="Hibbett D."/>
            <person name="Henrissat B."/>
            <person name="Matheny P.B."/>
            <person name="Labbe J."/>
            <person name="Martin F."/>
        </authorList>
    </citation>
    <scope>NUCLEOTIDE SEQUENCE</scope>
    <source>
        <strain evidence="1">HHB10654</strain>
    </source>
</reference>
<reference evidence="1" key="2">
    <citation type="journal article" date="2022" name="New Phytol.">
        <title>Evolutionary transition to the ectomycorrhizal habit in the genomes of a hyperdiverse lineage of mushroom-forming fungi.</title>
        <authorList>
            <person name="Looney B."/>
            <person name="Miyauchi S."/>
            <person name="Morin E."/>
            <person name="Drula E."/>
            <person name="Courty P.E."/>
            <person name="Kohler A."/>
            <person name="Kuo A."/>
            <person name="LaButti K."/>
            <person name="Pangilinan J."/>
            <person name="Lipzen A."/>
            <person name="Riley R."/>
            <person name="Andreopoulos W."/>
            <person name="He G."/>
            <person name="Johnson J."/>
            <person name="Nolan M."/>
            <person name="Tritt A."/>
            <person name="Barry K.W."/>
            <person name="Grigoriev I.V."/>
            <person name="Nagy L.G."/>
            <person name="Hibbett D."/>
            <person name="Henrissat B."/>
            <person name="Matheny P.B."/>
            <person name="Labbe J."/>
            <person name="Martin F.M."/>
        </authorList>
    </citation>
    <scope>NUCLEOTIDE SEQUENCE</scope>
    <source>
        <strain evidence="1">HHB10654</strain>
    </source>
</reference>
<sequence length="513" mass="54497">MPQSLRHPASLLPDSQHSRPLLGLVHSKVSYDMILYVARQTMRVVPIADDIPTQVLGGANGLPTPPHTPHKVNFVDQQPQSLGLIPLEDFIFHIVKQSNVHVPTLLTTLIYLHRLRNTLPKMAKGIPCTRHRVFLATLIVAAKYLNDSSPKNKHWAAYAQFFDIAEINLMERQLLFLLDYDLRFDETEALAHFAPFLPQPIAQRREARQKALSRVAQASKARAQAQSVPLTPPHDDVRQTAASPAPIATIPPTQLISGTVHGIAKRLSSAVLTNVKCDRESPALLCATLSAASGSTSSSGSASTSGTDSEYGSSLLEDNVSSISSSSEDDEDFAGEDACLLPETKFVLKPVPTSAYRRRKVSESTVTVAAHGSTTSLNTIGSDMTIANVQCALSASPAAVVGASPARPKPNGRRAMIPPSKTMPALPRGTPSGASSFLSRMWGAATKGSPASASGKAPHASPVAPVVDLIEPPPEALVTGVAHATGAFHLRRLAHSRSAAMFRSVAAGPDGDA</sequence>
<evidence type="ECO:0000313" key="1">
    <source>
        <dbReference type="EMBL" id="KAI0069275.1"/>
    </source>
</evidence>
<protein>
    <submittedName>
        <fullName evidence="1">Uncharacterized protein</fullName>
    </submittedName>
</protein>
<keyword evidence="2" id="KW-1185">Reference proteome</keyword>
<dbReference type="Proteomes" id="UP000814140">
    <property type="component" value="Unassembled WGS sequence"/>
</dbReference>
<gene>
    <name evidence="1" type="ORF">BV25DRAFT_120904</name>
</gene>
<dbReference type="EMBL" id="MU277187">
    <property type="protein sequence ID" value="KAI0069275.1"/>
    <property type="molecule type" value="Genomic_DNA"/>
</dbReference>
<organism evidence="1 2">
    <name type="scientific">Artomyces pyxidatus</name>
    <dbReference type="NCBI Taxonomy" id="48021"/>
    <lineage>
        <taxon>Eukaryota</taxon>
        <taxon>Fungi</taxon>
        <taxon>Dikarya</taxon>
        <taxon>Basidiomycota</taxon>
        <taxon>Agaricomycotina</taxon>
        <taxon>Agaricomycetes</taxon>
        <taxon>Russulales</taxon>
        <taxon>Auriscalpiaceae</taxon>
        <taxon>Artomyces</taxon>
    </lineage>
</organism>
<proteinExistence type="predicted"/>
<name>A0ACB8TLJ5_9AGAM</name>
<accession>A0ACB8TLJ5</accession>
<evidence type="ECO:0000313" key="2">
    <source>
        <dbReference type="Proteomes" id="UP000814140"/>
    </source>
</evidence>